<evidence type="ECO:0000256" key="1">
    <source>
        <dbReference type="ARBA" id="ARBA00022741"/>
    </source>
</evidence>
<dbReference type="GO" id="GO:0005524">
    <property type="term" value="F:ATP binding"/>
    <property type="evidence" value="ECO:0007669"/>
    <property type="project" value="InterPro"/>
</dbReference>
<feature type="compositionally biased region" description="Basic and acidic residues" evidence="4">
    <location>
        <begin position="42"/>
        <end position="69"/>
    </location>
</feature>
<dbReference type="Gene3D" id="3.40.50.10810">
    <property type="entry name" value="Tandem AAA-ATPase domain"/>
    <property type="match status" value="1"/>
</dbReference>
<dbReference type="SMART" id="SM00487">
    <property type="entry name" value="DEXDc"/>
    <property type="match status" value="1"/>
</dbReference>
<feature type="compositionally biased region" description="Basic and acidic residues" evidence="4">
    <location>
        <begin position="945"/>
        <end position="955"/>
    </location>
</feature>
<keyword evidence="8" id="KW-1185">Reference proteome</keyword>
<dbReference type="PROSITE" id="PS51194">
    <property type="entry name" value="HELICASE_CTER"/>
    <property type="match status" value="1"/>
</dbReference>
<dbReference type="FunFam" id="3.40.50.10810:FF:000074">
    <property type="entry name" value="DNA dependent ATPase, putative"/>
    <property type="match status" value="1"/>
</dbReference>
<feature type="region of interest" description="Disordered" evidence="4">
    <location>
        <begin position="934"/>
        <end position="970"/>
    </location>
</feature>
<feature type="compositionally biased region" description="Basic and acidic residues" evidence="4">
    <location>
        <begin position="10"/>
        <end position="21"/>
    </location>
</feature>
<comment type="caution">
    <text evidence="7">The sequence shown here is derived from an EMBL/GenBank/DDBJ whole genome shotgun (WGS) entry which is preliminary data.</text>
</comment>
<feature type="compositionally biased region" description="Acidic residues" evidence="4">
    <location>
        <begin position="215"/>
        <end position="239"/>
    </location>
</feature>
<evidence type="ECO:0000256" key="2">
    <source>
        <dbReference type="ARBA" id="ARBA00022801"/>
    </source>
</evidence>
<dbReference type="InterPro" id="IPR027417">
    <property type="entry name" value="P-loop_NTPase"/>
</dbReference>
<evidence type="ECO:0000313" key="7">
    <source>
        <dbReference type="EMBL" id="ORY30568.1"/>
    </source>
</evidence>
<dbReference type="InterPro" id="IPR049730">
    <property type="entry name" value="SNF2/RAD54-like_C"/>
</dbReference>
<feature type="domain" description="Helicase C-terminal" evidence="6">
    <location>
        <begin position="721"/>
        <end position="882"/>
    </location>
</feature>
<accession>A0A1Y2B6U5</accession>
<reference evidence="7 8" key="1">
    <citation type="submission" date="2016-07" db="EMBL/GenBank/DDBJ databases">
        <title>Pervasive Adenine N6-methylation of Active Genes in Fungi.</title>
        <authorList>
            <consortium name="DOE Joint Genome Institute"/>
            <person name="Mondo S.J."/>
            <person name="Dannebaum R.O."/>
            <person name="Kuo R.C."/>
            <person name="Labutti K."/>
            <person name="Haridas S."/>
            <person name="Kuo A."/>
            <person name="Salamov A."/>
            <person name="Ahrendt S.R."/>
            <person name="Lipzen A."/>
            <person name="Sullivan W."/>
            <person name="Andreopoulos W.B."/>
            <person name="Clum A."/>
            <person name="Lindquist E."/>
            <person name="Daum C."/>
            <person name="Ramamoorthy G.K."/>
            <person name="Gryganskyi A."/>
            <person name="Culley D."/>
            <person name="Magnuson J.K."/>
            <person name="James T.Y."/>
            <person name="O'Malley M.A."/>
            <person name="Stajich J.E."/>
            <person name="Spatafora J.W."/>
            <person name="Visel A."/>
            <person name="Grigoriev I.V."/>
        </authorList>
    </citation>
    <scope>NUCLEOTIDE SEQUENCE [LARGE SCALE GENOMIC DNA]</scope>
    <source>
        <strain evidence="7 8">68-887.2</strain>
    </source>
</reference>
<dbReference type="PROSITE" id="PS51192">
    <property type="entry name" value="HELICASE_ATP_BIND_1"/>
    <property type="match status" value="1"/>
</dbReference>
<protein>
    <submittedName>
        <fullName evidence="7">p-loop containing nucleoside triphosphate hydrolase protein</fullName>
    </submittedName>
</protein>
<dbReference type="SUPFAM" id="SSF52540">
    <property type="entry name" value="P-loop containing nucleoside triphosphate hydrolases"/>
    <property type="match status" value="2"/>
</dbReference>
<dbReference type="Gene3D" id="3.40.50.300">
    <property type="entry name" value="P-loop containing nucleotide triphosphate hydrolases"/>
    <property type="match status" value="1"/>
</dbReference>
<evidence type="ECO:0000259" key="5">
    <source>
        <dbReference type="PROSITE" id="PS51192"/>
    </source>
</evidence>
<dbReference type="InterPro" id="IPR050496">
    <property type="entry name" value="SNF2_RAD54_helicase_repair"/>
</dbReference>
<feature type="region of interest" description="Disordered" evidence="4">
    <location>
        <begin position="1"/>
        <end position="134"/>
    </location>
</feature>
<keyword evidence="3" id="KW-0067">ATP-binding</keyword>
<keyword evidence="2 7" id="KW-0378">Hydrolase</keyword>
<feature type="compositionally biased region" description="Basic and acidic residues" evidence="4">
    <location>
        <begin position="84"/>
        <end position="95"/>
    </location>
</feature>
<feature type="compositionally biased region" description="Basic and acidic residues" evidence="4">
    <location>
        <begin position="105"/>
        <end position="114"/>
    </location>
</feature>
<dbReference type="Pfam" id="PF00176">
    <property type="entry name" value="SNF2-rel_dom"/>
    <property type="match status" value="1"/>
</dbReference>
<dbReference type="InterPro" id="IPR001650">
    <property type="entry name" value="Helicase_C-like"/>
</dbReference>
<name>A0A1Y2B6U5_9TREE</name>
<organism evidence="7 8">
    <name type="scientific">Naematelia encephala</name>
    <dbReference type="NCBI Taxonomy" id="71784"/>
    <lineage>
        <taxon>Eukaryota</taxon>
        <taxon>Fungi</taxon>
        <taxon>Dikarya</taxon>
        <taxon>Basidiomycota</taxon>
        <taxon>Agaricomycotina</taxon>
        <taxon>Tremellomycetes</taxon>
        <taxon>Tremellales</taxon>
        <taxon>Naemateliaceae</taxon>
        <taxon>Naematelia</taxon>
    </lineage>
</organism>
<feature type="region of interest" description="Disordered" evidence="4">
    <location>
        <begin position="1039"/>
        <end position="1095"/>
    </location>
</feature>
<evidence type="ECO:0000256" key="4">
    <source>
        <dbReference type="SAM" id="MobiDB-lite"/>
    </source>
</evidence>
<evidence type="ECO:0000256" key="3">
    <source>
        <dbReference type="ARBA" id="ARBA00022840"/>
    </source>
</evidence>
<proteinExistence type="predicted"/>
<evidence type="ECO:0000259" key="6">
    <source>
        <dbReference type="PROSITE" id="PS51194"/>
    </source>
</evidence>
<dbReference type="InterPro" id="IPR014001">
    <property type="entry name" value="Helicase_ATP-bd"/>
</dbReference>
<dbReference type="PANTHER" id="PTHR45629">
    <property type="entry name" value="SNF2/RAD54 FAMILY MEMBER"/>
    <property type="match status" value="1"/>
</dbReference>
<dbReference type="GO" id="GO:0016787">
    <property type="term" value="F:hydrolase activity"/>
    <property type="evidence" value="ECO:0007669"/>
    <property type="project" value="UniProtKB-KW"/>
</dbReference>
<dbReference type="AlphaFoldDB" id="A0A1Y2B6U5"/>
<dbReference type="STRING" id="71784.A0A1Y2B6U5"/>
<keyword evidence="1" id="KW-0547">Nucleotide-binding</keyword>
<feature type="region of interest" description="Disordered" evidence="4">
    <location>
        <begin position="172"/>
        <end position="265"/>
    </location>
</feature>
<dbReference type="InParanoid" id="A0A1Y2B6U5"/>
<dbReference type="InterPro" id="IPR000330">
    <property type="entry name" value="SNF2_N"/>
</dbReference>
<dbReference type="EMBL" id="MCFC01000019">
    <property type="protein sequence ID" value="ORY30568.1"/>
    <property type="molecule type" value="Genomic_DNA"/>
</dbReference>
<dbReference type="Proteomes" id="UP000193986">
    <property type="component" value="Unassembled WGS sequence"/>
</dbReference>
<dbReference type="CDD" id="cd18793">
    <property type="entry name" value="SF2_C_SNF"/>
    <property type="match status" value="1"/>
</dbReference>
<gene>
    <name evidence="7" type="ORF">BCR39DRAFT_528791</name>
</gene>
<dbReference type="Pfam" id="PF00271">
    <property type="entry name" value="Helicase_C"/>
    <property type="match status" value="1"/>
</dbReference>
<feature type="compositionally biased region" description="Acidic residues" evidence="4">
    <location>
        <begin position="934"/>
        <end position="944"/>
    </location>
</feature>
<dbReference type="InterPro" id="IPR038718">
    <property type="entry name" value="SNF2-like_sf"/>
</dbReference>
<feature type="domain" description="Helicase ATP-binding" evidence="5">
    <location>
        <begin position="348"/>
        <end position="531"/>
    </location>
</feature>
<feature type="compositionally biased region" description="Basic and acidic residues" evidence="4">
    <location>
        <begin position="1062"/>
        <end position="1076"/>
    </location>
</feature>
<dbReference type="PANTHER" id="PTHR45629:SF7">
    <property type="entry name" value="DNA EXCISION REPAIR PROTEIN ERCC-6-RELATED"/>
    <property type="match status" value="1"/>
</dbReference>
<sequence length="1095" mass="124578">MTAGASSSRLKLDRKPTETSRLRPKPFVSVRAEPISDDDFSEVAKEEADRYGLARKQQAERERIKAENKQRKKQGLPALKVPSRFKDPSLRNRFEESDDEAPLADDSRGTDGRTRSSPQAKRSDKRSNDELEYEGQVILPFNPLYILSGLPDPEKCSNAASRAKLDFLNRHSGLSSRSSSTPEDEVSVQAKPIESKERGNDISTLTAPGKLEGLSQDEQEPPAEMDDPEEAVYDEEEEIFVPWNAPTKVESETEDGEEPGRIDEDGFYSEDELFARPHHKDGEPSQQLNSLPYGSAEIAPYRPSFQVSEAQAAIGALSLDPNSPDIAVPSPINRFLKEYQKLGTQFFYNKYQERTGGVLGDEMGLGKTIQVIAFLSAIMRKTGTSEDYQRRKKEIRRGGTDLPPRHWPTALIVCPSSLVRNWSRELDTWGYFEYQISRTSNWEEVRTSFLRGYLDLILVSYDTCRITAEHLKDLPFSVVIADEAHRIKEPRAAGTLALKKIKCSSCFALTGTLVQNRMEEMWSVLDFVHRGWAGTLKQWRDFAVNPIKKGHRHEGSAREVVEGIMRLGVMYDKVLPHFYLRRDKRLIAHELPPKRDMVVFCPLAARQVMAYQALIDSEDVQFILKRNDDCECGSGQKRLACCHSTNEHGETLPELILKNMNALQKVANHCGLLYHAKDDSQHTMEVNRKIFKICTGEDYDGKRHNVVEASLDPANCGKWVLLAKLLKQWRDEDSENKVLIFSNSVRLLKMIAEFISTSFSGFSFEMLTGEVSEKEKMEMVDNFQDMEKDHYILLISTLAGGVGLNLTAANKVVIFDPDWNPANDLQAMDRAVRIGQKRVVDVYRLIGQGTLEELKYERQIHKQQRAHQLNQGTFERRIHQGYDGARDVEGQGELFGTHNIFKFNPNGFVSGNLERVRLAEDQFVQDVIEAEFDSDDEDAYDSEGEAGRKMREERRRRQQRQAQQMALKRREQQYLKDALGDETPNDQNKGEDILKSLGVTTHDHSGAFRDSPEERKIYEIGLKLLRDNPDLARTMKANDLGKLAKTTMNRTERPTQSKLKRKATDPDEEPWRERLLARSSRPAGKRNLAELSDGD</sequence>
<dbReference type="SMART" id="SM00490">
    <property type="entry name" value="HELICc"/>
    <property type="match status" value="1"/>
</dbReference>
<dbReference type="OrthoDB" id="413460at2759"/>
<evidence type="ECO:0000313" key="8">
    <source>
        <dbReference type="Proteomes" id="UP000193986"/>
    </source>
</evidence>